<feature type="compositionally biased region" description="Polar residues" evidence="1">
    <location>
        <begin position="113"/>
        <end position="124"/>
    </location>
</feature>
<feature type="compositionally biased region" description="Basic and acidic residues" evidence="1">
    <location>
        <begin position="96"/>
        <end position="106"/>
    </location>
</feature>
<reference evidence="2 3" key="1">
    <citation type="submission" date="2017-06" db="EMBL/GenBank/DDBJ databases">
        <authorList>
            <person name="Kim H.J."/>
            <person name="Triplett B.A."/>
        </authorList>
    </citation>
    <scope>NUCLEOTIDE SEQUENCE [LARGE SCALE GENOMIC DNA]</scope>
    <source>
        <strain evidence="2">FRACA_ARgP5</strain>
    </source>
</reference>
<protein>
    <submittedName>
        <fullName evidence="2">Uncharacterized protein</fullName>
    </submittedName>
</protein>
<gene>
    <name evidence="2" type="ORF">FRACA_370043</name>
</gene>
<name>A0A2I2KVU3_9ACTN</name>
<organism evidence="2 3">
    <name type="scientific">Frankia canadensis</name>
    <dbReference type="NCBI Taxonomy" id="1836972"/>
    <lineage>
        <taxon>Bacteria</taxon>
        <taxon>Bacillati</taxon>
        <taxon>Actinomycetota</taxon>
        <taxon>Actinomycetes</taxon>
        <taxon>Frankiales</taxon>
        <taxon>Frankiaceae</taxon>
        <taxon>Frankia</taxon>
    </lineage>
</organism>
<evidence type="ECO:0000313" key="3">
    <source>
        <dbReference type="Proteomes" id="UP000234331"/>
    </source>
</evidence>
<dbReference type="AlphaFoldDB" id="A0A2I2KVU3"/>
<feature type="region of interest" description="Disordered" evidence="1">
    <location>
        <begin position="90"/>
        <end position="130"/>
    </location>
</feature>
<evidence type="ECO:0000313" key="2">
    <source>
        <dbReference type="EMBL" id="SNQ49766.1"/>
    </source>
</evidence>
<proteinExistence type="predicted"/>
<keyword evidence="3" id="KW-1185">Reference proteome</keyword>
<dbReference type="Proteomes" id="UP000234331">
    <property type="component" value="Unassembled WGS sequence"/>
</dbReference>
<evidence type="ECO:0000256" key="1">
    <source>
        <dbReference type="SAM" id="MobiDB-lite"/>
    </source>
</evidence>
<dbReference type="EMBL" id="FZMO01000301">
    <property type="protein sequence ID" value="SNQ49766.1"/>
    <property type="molecule type" value="Genomic_DNA"/>
</dbReference>
<accession>A0A2I2KVU3</accession>
<sequence length="130" mass="13429">MEAHSGSDLAVATGVTPTLGPLAASYVLPIAIAGLLPPGSSHLLPATFRAAGNGPSAAKADGLPVSILIIVAGHDADATRPAELRCHTRPVPCGNVREHRPRDLPPGKRRSTPPFSQVNRSPRQAVTEIV</sequence>